<proteinExistence type="predicted"/>
<feature type="region of interest" description="Disordered" evidence="1">
    <location>
        <begin position="333"/>
        <end position="357"/>
    </location>
</feature>
<dbReference type="InParanoid" id="A0A168Q149"/>
<evidence type="ECO:0000313" key="3">
    <source>
        <dbReference type="Proteomes" id="UP000078561"/>
    </source>
</evidence>
<evidence type="ECO:0000313" key="2">
    <source>
        <dbReference type="EMBL" id="SAM03326.1"/>
    </source>
</evidence>
<feature type="region of interest" description="Disordered" evidence="1">
    <location>
        <begin position="371"/>
        <end position="405"/>
    </location>
</feature>
<sequence>MKKGHYSSAARIVSLADESEGWDHWTSNLLYCTATWATPNSLYWENIVIEHNSLRFTIMSDPSSSTSRPSAPPKQTIRTIPPLVLLSFAVIHSQVYWLYSVFYHLCNNLPDRSLDPSVNDTVRNALTKGSGGRARAFSEPQQASTILLHRRQTTTASGIAATAATTTTKRRPRSTTINASTLQADGPLQRQQWVQRVHACLDEQQQQQEVSMEVQQQTVIMDERLGRTRPPRWWQRTKRHLLTRQDNKDEESDSSNNYHSNVTSTLSLPAVTSTSTVRSSLDSAATNFRMTVTNGTLPPSQSVSPPTCDMQHYHHDITATNATTTSSTPIITNTMPHISSSLSSSPPSPPFAESSSDASSLLSSLSTKATISIHGPKPSTVSDEAELPFEQEQQQSQQHHQRRPLAKIRSVFIKSQIEPEKARSLEPKRRTILGIPSRWSNGKANPSTDPTEDPIMINKKSTHIKKRQSVRIQEPHESAPSSPQPKKRLFSSLPNWKRKSVG</sequence>
<feature type="region of interest" description="Disordered" evidence="1">
    <location>
        <begin position="238"/>
        <end position="261"/>
    </location>
</feature>
<name>A0A168Q149_ABSGL</name>
<protein>
    <submittedName>
        <fullName evidence="2">Uncharacterized protein</fullName>
    </submittedName>
</protein>
<keyword evidence="3" id="KW-1185">Reference proteome</keyword>
<feature type="compositionally biased region" description="Polar residues" evidence="1">
    <location>
        <begin position="438"/>
        <end position="449"/>
    </location>
</feature>
<evidence type="ECO:0000256" key="1">
    <source>
        <dbReference type="SAM" id="MobiDB-lite"/>
    </source>
</evidence>
<dbReference type="AlphaFoldDB" id="A0A168Q149"/>
<accession>A0A168Q149</accession>
<gene>
    <name evidence="2" type="primary">ABSGL_09144.1 scaffold 10682</name>
</gene>
<dbReference type="EMBL" id="LT554077">
    <property type="protein sequence ID" value="SAM03326.1"/>
    <property type="molecule type" value="Genomic_DNA"/>
</dbReference>
<feature type="compositionally biased region" description="Basic and acidic residues" evidence="1">
    <location>
        <begin position="420"/>
        <end position="429"/>
    </location>
</feature>
<feature type="compositionally biased region" description="Basic residues" evidence="1">
    <location>
        <begin position="460"/>
        <end position="469"/>
    </location>
</feature>
<dbReference type="Proteomes" id="UP000078561">
    <property type="component" value="Unassembled WGS sequence"/>
</dbReference>
<dbReference type="OrthoDB" id="2284908at2759"/>
<organism evidence="2">
    <name type="scientific">Absidia glauca</name>
    <name type="common">Pin mould</name>
    <dbReference type="NCBI Taxonomy" id="4829"/>
    <lineage>
        <taxon>Eukaryota</taxon>
        <taxon>Fungi</taxon>
        <taxon>Fungi incertae sedis</taxon>
        <taxon>Mucoromycota</taxon>
        <taxon>Mucoromycotina</taxon>
        <taxon>Mucoromycetes</taxon>
        <taxon>Mucorales</taxon>
        <taxon>Cunninghamellaceae</taxon>
        <taxon>Absidia</taxon>
    </lineage>
</organism>
<feature type="region of interest" description="Disordered" evidence="1">
    <location>
        <begin position="420"/>
        <end position="502"/>
    </location>
</feature>
<reference evidence="2" key="1">
    <citation type="submission" date="2016-04" db="EMBL/GenBank/DDBJ databases">
        <authorList>
            <person name="Evans L.H."/>
            <person name="Alamgir A."/>
            <person name="Owens N."/>
            <person name="Weber N.D."/>
            <person name="Virtaneva K."/>
            <person name="Barbian K."/>
            <person name="Babar A."/>
            <person name="Rosenke K."/>
        </authorList>
    </citation>
    <scope>NUCLEOTIDE SEQUENCE [LARGE SCALE GENOMIC DNA]</scope>
    <source>
        <strain evidence="2">CBS 101.48</strain>
    </source>
</reference>